<comment type="caution">
    <text evidence="1">The sequence shown here is derived from an EMBL/GenBank/DDBJ whole genome shotgun (WGS) entry which is preliminary data.</text>
</comment>
<gene>
    <name evidence="1" type="ORF">UU14_C0011G0025</name>
</gene>
<evidence type="ECO:0000313" key="2">
    <source>
        <dbReference type="Proteomes" id="UP000034664"/>
    </source>
</evidence>
<dbReference type="AlphaFoldDB" id="A0A0G0VJK1"/>
<dbReference type="Gene3D" id="2.30.42.10">
    <property type="match status" value="1"/>
</dbReference>
<accession>A0A0G0VJK1</accession>
<dbReference type="Proteomes" id="UP000034664">
    <property type="component" value="Unassembled WGS sequence"/>
</dbReference>
<reference evidence="1 2" key="1">
    <citation type="journal article" date="2015" name="Nature">
        <title>rRNA introns, odd ribosomes, and small enigmatic genomes across a large radiation of phyla.</title>
        <authorList>
            <person name="Brown C.T."/>
            <person name="Hug L.A."/>
            <person name="Thomas B.C."/>
            <person name="Sharon I."/>
            <person name="Castelle C.J."/>
            <person name="Singh A."/>
            <person name="Wilkins M.J."/>
            <person name="Williams K.H."/>
            <person name="Banfield J.F."/>
        </authorList>
    </citation>
    <scope>NUCLEOTIDE SEQUENCE [LARGE SCALE GENOMIC DNA]</scope>
</reference>
<protein>
    <submittedName>
        <fullName evidence="1">Uncharacterized protein</fullName>
    </submittedName>
</protein>
<organism evidence="1 2">
    <name type="scientific">Candidatus Roizmanbacteria bacterium GW2011_GWB1_40_7</name>
    <dbReference type="NCBI Taxonomy" id="1618482"/>
    <lineage>
        <taxon>Bacteria</taxon>
        <taxon>Candidatus Roizmaniibacteriota</taxon>
    </lineage>
</organism>
<evidence type="ECO:0000313" key="1">
    <source>
        <dbReference type="EMBL" id="KKR72135.1"/>
    </source>
</evidence>
<name>A0A0G0VJK1_9BACT</name>
<dbReference type="EMBL" id="LBZM01000011">
    <property type="protein sequence ID" value="KKR72135.1"/>
    <property type="molecule type" value="Genomic_DNA"/>
</dbReference>
<dbReference type="InterPro" id="IPR036034">
    <property type="entry name" value="PDZ_sf"/>
</dbReference>
<proteinExistence type="predicted"/>
<sequence length="67" mass="7590">MKRTGLFIVIVLLLVAGGISRDIRDQDDERLADRINQKRQGDSVSMTIWRDGEELSKQVQLGQFDGT</sequence>